<evidence type="ECO:0000256" key="2">
    <source>
        <dbReference type="ARBA" id="ARBA00008779"/>
    </source>
</evidence>
<dbReference type="InterPro" id="IPR032506">
    <property type="entry name" value="SGSH_C"/>
</dbReference>
<evidence type="ECO:0000256" key="6">
    <source>
        <dbReference type="SAM" id="Phobius"/>
    </source>
</evidence>
<keyword evidence="10" id="KW-1185">Reference proteome</keyword>
<evidence type="ECO:0000256" key="3">
    <source>
        <dbReference type="ARBA" id="ARBA00022692"/>
    </source>
</evidence>
<dbReference type="InterPro" id="IPR005828">
    <property type="entry name" value="MFS_sugar_transport-like"/>
</dbReference>
<dbReference type="Proteomes" id="UP000649617">
    <property type="component" value="Unassembled WGS sequence"/>
</dbReference>
<dbReference type="OrthoDB" id="6612291at2759"/>
<dbReference type="Gene3D" id="1.20.1250.20">
    <property type="entry name" value="MFS general substrate transporter like domains"/>
    <property type="match status" value="1"/>
</dbReference>
<dbReference type="Pfam" id="PF00083">
    <property type="entry name" value="Sugar_tr"/>
    <property type="match status" value="1"/>
</dbReference>
<evidence type="ECO:0000313" key="9">
    <source>
        <dbReference type="EMBL" id="CAE7230719.1"/>
    </source>
</evidence>
<evidence type="ECO:0000256" key="5">
    <source>
        <dbReference type="ARBA" id="ARBA00023136"/>
    </source>
</evidence>
<organism evidence="9 10">
    <name type="scientific">Symbiodinium pilosum</name>
    <name type="common">Dinoflagellate</name>
    <dbReference type="NCBI Taxonomy" id="2952"/>
    <lineage>
        <taxon>Eukaryota</taxon>
        <taxon>Sar</taxon>
        <taxon>Alveolata</taxon>
        <taxon>Dinophyceae</taxon>
        <taxon>Suessiales</taxon>
        <taxon>Symbiodiniaceae</taxon>
        <taxon>Symbiodinium</taxon>
    </lineage>
</organism>
<feature type="transmembrane region" description="Helical" evidence="6">
    <location>
        <begin position="20"/>
        <end position="41"/>
    </location>
</feature>
<evidence type="ECO:0008006" key="11">
    <source>
        <dbReference type="Google" id="ProtNLM"/>
    </source>
</evidence>
<dbReference type="PANTHER" id="PTHR43108">
    <property type="entry name" value="N-ACETYLGLUCOSAMINE-6-SULFATASE FAMILY MEMBER"/>
    <property type="match status" value="1"/>
</dbReference>
<name>A0A812KUW6_SYMPI</name>
<evidence type="ECO:0000256" key="1">
    <source>
        <dbReference type="ARBA" id="ARBA00004370"/>
    </source>
</evidence>
<dbReference type="PANTHER" id="PTHR43108:SF6">
    <property type="entry name" value="N-SULPHOGLUCOSAMINE SULPHOHYDROLASE"/>
    <property type="match status" value="1"/>
</dbReference>
<dbReference type="Pfam" id="PF00884">
    <property type="entry name" value="Sulfatase"/>
    <property type="match status" value="1"/>
</dbReference>
<dbReference type="InterPro" id="IPR017850">
    <property type="entry name" value="Alkaline_phosphatase_core_sf"/>
</dbReference>
<feature type="domain" description="N-sulphoglucosamine sulphohydrolase C-terminal" evidence="8">
    <location>
        <begin position="512"/>
        <end position="664"/>
    </location>
</feature>
<dbReference type="Pfam" id="PF16347">
    <property type="entry name" value="SGSH_C"/>
    <property type="match status" value="1"/>
</dbReference>
<dbReference type="SUPFAM" id="SSF103473">
    <property type="entry name" value="MFS general substrate transporter"/>
    <property type="match status" value="1"/>
</dbReference>
<dbReference type="GO" id="GO:0016020">
    <property type="term" value="C:membrane"/>
    <property type="evidence" value="ECO:0007669"/>
    <property type="project" value="UniProtKB-SubCell"/>
</dbReference>
<feature type="transmembrane region" description="Helical" evidence="6">
    <location>
        <begin position="68"/>
        <end position="87"/>
    </location>
</feature>
<evidence type="ECO:0000259" key="7">
    <source>
        <dbReference type="Pfam" id="PF00884"/>
    </source>
</evidence>
<dbReference type="SUPFAM" id="SSF53649">
    <property type="entry name" value="Alkaline phosphatase-like"/>
    <property type="match status" value="1"/>
</dbReference>
<dbReference type="AlphaFoldDB" id="A0A812KUW6"/>
<dbReference type="CDD" id="cd16031">
    <property type="entry name" value="G6S_like"/>
    <property type="match status" value="1"/>
</dbReference>
<comment type="similarity">
    <text evidence="2">Belongs to the sulfatase family.</text>
</comment>
<protein>
    <recommendedName>
        <fullName evidence="11">Sulfatase</fullName>
    </recommendedName>
</protein>
<gene>
    <name evidence="9" type="ORF">SPIL2461_LOCUS3498</name>
</gene>
<comment type="subcellular location">
    <subcellularLocation>
        <location evidence="1">Membrane</location>
    </subcellularLocation>
</comment>
<sequence>MTAPMYIAEIAPPKSRGKLVSYYQLAIVLGFFLVFVATYFIGGGNTAKLSPGELEAIHTYNVEEGWRIMFWSELIPASLFFLLLFFVPNSPRWLMIKGRDEDAKKVLARITVSPEEAEREYNEIHKSIHEKKELQKVSVFSKSVRKILLIGIALSVLQQVTGINAILYYGAEIFSNALGYGPEDALKQQVLLGAVNLVFTFEPATEEPEESQKPNIIFIMTDDHAYQAISAYNQGLIETPNIDRLAREGMLFQRGFVTNSICAPSRAVALTGKFSHVNGLKDNLDTFDSTQVLPDQGQYYHPEFRTKNGMVKEQGYVTDVVTDISMQWLDSVRQGDEPFLLMYQHKAPHREWWPNLPDIEEFTGKEFPEPATLFDDYEGRGRAAKETEMTIHTHMALSSDNKVHPDIVNKLGYKSFMNWYQRIHLEQYNRLSDEEKAKWDKYYGPINKDFEKLAPQGKELTQWKYQRYMQDYLGTIRSVDDNVGRLLEYLDSTGLAENTIVVYTSDQGFYLGEHGWFDKRFMYEESFRTPLIVRWPGKIKAGTVDKHLVQNLDFAPTFLDAAGVNVPEDMQGRSLLPVFAEEADDWRDGLYYHYYEYPGFHMVKRHYGVRTDRYKLIHFYYDIDEWELYDLEKDPQEMKNQYDNPEYADIQKKLHGQLSELREQYMDNDSVTQAMLNADIERAKRKSIYSK</sequence>
<keyword evidence="3 6" id="KW-0812">Transmembrane</keyword>
<dbReference type="EMBL" id="CAJNIZ010004252">
    <property type="protein sequence ID" value="CAE7230719.1"/>
    <property type="molecule type" value="Genomic_DNA"/>
</dbReference>
<feature type="transmembrane region" description="Helical" evidence="6">
    <location>
        <begin position="147"/>
        <end position="169"/>
    </location>
</feature>
<keyword evidence="4 6" id="KW-1133">Transmembrane helix</keyword>
<comment type="caution">
    <text evidence="9">The sequence shown here is derived from an EMBL/GenBank/DDBJ whole genome shotgun (WGS) entry which is preliminary data.</text>
</comment>
<dbReference type="GO" id="GO:0022857">
    <property type="term" value="F:transmembrane transporter activity"/>
    <property type="evidence" value="ECO:0007669"/>
    <property type="project" value="InterPro"/>
</dbReference>
<reference evidence="9" key="1">
    <citation type="submission" date="2021-02" db="EMBL/GenBank/DDBJ databases">
        <authorList>
            <person name="Dougan E. K."/>
            <person name="Rhodes N."/>
            <person name="Thang M."/>
            <person name="Chan C."/>
        </authorList>
    </citation>
    <scope>NUCLEOTIDE SEQUENCE</scope>
</reference>
<proteinExistence type="inferred from homology"/>
<dbReference type="InterPro" id="IPR000917">
    <property type="entry name" value="Sulfatase_N"/>
</dbReference>
<evidence type="ECO:0000259" key="8">
    <source>
        <dbReference type="Pfam" id="PF16347"/>
    </source>
</evidence>
<feature type="domain" description="Sulfatase N-terminal" evidence="7">
    <location>
        <begin position="214"/>
        <end position="279"/>
    </location>
</feature>
<evidence type="ECO:0000313" key="10">
    <source>
        <dbReference type="Proteomes" id="UP000649617"/>
    </source>
</evidence>
<accession>A0A812KUW6</accession>
<dbReference type="Gene3D" id="3.40.720.10">
    <property type="entry name" value="Alkaline Phosphatase, subunit A"/>
    <property type="match status" value="2"/>
</dbReference>
<evidence type="ECO:0000256" key="4">
    <source>
        <dbReference type="ARBA" id="ARBA00022989"/>
    </source>
</evidence>
<keyword evidence="5 6" id="KW-0472">Membrane</keyword>
<dbReference type="InterPro" id="IPR036259">
    <property type="entry name" value="MFS_trans_sf"/>
</dbReference>